<comment type="caution">
    <text evidence="3">The sequence shown here is derived from an EMBL/GenBank/DDBJ whole genome shotgun (WGS) entry which is preliminary data.</text>
</comment>
<keyword evidence="2" id="KW-0812">Transmembrane</keyword>
<evidence type="ECO:0000256" key="2">
    <source>
        <dbReference type="SAM" id="Phobius"/>
    </source>
</evidence>
<organism evidence="3 4">
    <name type="scientific">Hevea brasiliensis</name>
    <name type="common">Para rubber tree</name>
    <name type="synonym">Siphonia brasiliensis</name>
    <dbReference type="NCBI Taxonomy" id="3981"/>
    <lineage>
        <taxon>Eukaryota</taxon>
        <taxon>Viridiplantae</taxon>
        <taxon>Streptophyta</taxon>
        <taxon>Embryophyta</taxon>
        <taxon>Tracheophyta</taxon>
        <taxon>Spermatophyta</taxon>
        <taxon>Magnoliopsida</taxon>
        <taxon>eudicotyledons</taxon>
        <taxon>Gunneridae</taxon>
        <taxon>Pentapetalae</taxon>
        <taxon>rosids</taxon>
        <taxon>fabids</taxon>
        <taxon>Malpighiales</taxon>
        <taxon>Euphorbiaceae</taxon>
        <taxon>Crotonoideae</taxon>
        <taxon>Micrandreae</taxon>
        <taxon>Hevea</taxon>
    </lineage>
</organism>
<proteinExistence type="predicted"/>
<accession>A0A6A6MIB1</accession>
<keyword evidence="2" id="KW-1133">Transmembrane helix</keyword>
<feature type="compositionally biased region" description="Polar residues" evidence="1">
    <location>
        <begin position="113"/>
        <end position="134"/>
    </location>
</feature>
<feature type="transmembrane region" description="Helical" evidence="2">
    <location>
        <begin position="21"/>
        <end position="45"/>
    </location>
</feature>
<reference evidence="3 4" key="1">
    <citation type="journal article" date="2020" name="Mol. Plant">
        <title>The Chromosome-Based Rubber Tree Genome Provides New Insights into Spurge Genome Evolution and Rubber Biosynthesis.</title>
        <authorList>
            <person name="Liu J."/>
            <person name="Shi C."/>
            <person name="Shi C.C."/>
            <person name="Li W."/>
            <person name="Zhang Q.J."/>
            <person name="Zhang Y."/>
            <person name="Li K."/>
            <person name="Lu H.F."/>
            <person name="Shi C."/>
            <person name="Zhu S.T."/>
            <person name="Xiao Z.Y."/>
            <person name="Nan H."/>
            <person name="Yue Y."/>
            <person name="Zhu X.G."/>
            <person name="Wu Y."/>
            <person name="Hong X.N."/>
            <person name="Fan G.Y."/>
            <person name="Tong Y."/>
            <person name="Zhang D."/>
            <person name="Mao C.L."/>
            <person name="Liu Y.L."/>
            <person name="Hao S.J."/>
            <person name="Liu W.Q."/>
            <person name="Lv M.Q."/>
            <person name="Zhang H.B."/>
            <person name="Liu Y."/>
            <person name="Hu-Tang G.R."/>
            <person name="Wang J.P."/>
            <person name="Wang J.H."/>
            <person name="Sun Y.H."/>
            <person name="Ni S.B."/>
            <person name="Chen W.B."/>
            <person name="Zhang X.C."/>
            <person name="Jiao Y.N."/>
            <person name="Eichler E.E."/>
            <person name="Li G.H."/>
            <person name="Liu X."/>
            <person name="Gao L.Z."/>
        </authorList>
    </citation>
    <scope>NUCLEOTIDE SEQUENCE [LARGE SCALE GENOMIC DNA]</scope>
    <source>
        <strain evidence="4">cv. GT1</strain>
        <tissue evidence="3">Leaf</tissue>
    </source>
</reference>
<gene>
    <name evidence="3" type="ORF">GH714_011198</name>
</gene>
<dbReference type="AlphaFoldDB" id="A0A6A6MIB1"/>
<feature type="region of interest" description="Disordered" evidence="1">
    <location>
        <begin position="113"/>
        <end position="141"/>
    </location>
</feature>
<evidence type="ECO:0000313" key="3">
    <source>
        <dbReference type="EMBL" id="KAF2313480.1"/>
    </source>
</evidence>
<sequence length="196" mass="21775">MGFPPTATPPHLYPQELQLKLYQAFIFSIPILFSIILFLLFYLFYLKRRPSSLSSPTQILPTSSDQSTQPVLTVCQIGLKKEIKDKLPIVLFDEELMTRESQTFVIPTTKLDNLEQSGGTETPLQQDNSNSNHHLQIASEQQQQQEFSRSLVIPIEESSSAEACSMDSVGCPELSISSGNGRGCSSQESVAPHIQT</sequence>
<protein>
    <submittedName>
        <fullName evidence="3">Uncharacterized protein</fullName>
    </submittedName>
</protein>
<dbReference type="Proteomes" id="UP000467840">
    <property type="component" value="Chromosome 15"/>
</dbReference>
<evidence type="ECO:0000256" key="1">
    <source>
        <dbReference type="SAM" id="MobiDB-lite"/>
    </source>
</evidence>
<name>A0A6A6MIB1_HEVBR</name>
<dbReference type="EMBL" id="JAAGAX010000005">
    <property type="protein sequence ID" value="KAF2313480.1"/>
    <property type="molecule type" value="Genomic_DNA"/>
</dbReference>
<keyword evidence="4" id="KW-1185">Reference proteome</keyword>
<evidence type="ECO:0000313" key="4">
    <source>
        <dbReference type="Proteomes" id="UP000467840"/>
    </source>
</evidence>
<keyword evidence="2" id="KW-0472">Membrane</keyword>